<dbReference type="AlphaFoldDB" id="A0A8B8C162"/>
<protein>
    <submittedName>
        <fullName evidence="3">Uncharacterized protein LOC111114657 isoform X2</fullName>
    </submittedName>
</protein>
<keyword evidence="1" id="KW-1133">Transmembrane helix</keyword>
<accession>A0A8B8C162</accession>
<keyword evidence="1" id="KW-0812">Transmembrane</keyword>
<evidence type="ECO:0000313" key="2">
    <source>
        <dbReference type="Proteomes" id="UP000694844"/>
    </source>
</evidence>
<dbReference type="RefSeq" id="XP_022308781.1">
    <property type="nucleotide sequence ID" value="XM_022453073.1"/>
</dbReference>
<feature type="transmembrane region" description="Helical" evidence="1">
    <location>
        <begin position="95"/>
        <end position="117"/>
    </location>
</feature>
<reference evidence="2" key="1">
    <citation type="submission" date="2024-06" db="UniProtKB">
        <authorList>
            <consortium name="RefSeq"/>
        </authorList>
    </citation>
    <scope>NUCLEOTIDE SEQUENCE [LARGE SCALE GENOMIC DNA]</scope>
</reference>
<reference evidence="3" key="2">
    <citation type="submission" date="2025-08" db="UniProtKB">
        <authorList>
            <consortium name="RefSeq"/>
        </authorList>
    </citation>
    <scope>IDENTIFICATION</scope>
    <source>
        <tissue evidence="3">Whole sample</tissue>
    </source>
</reference>
<proteinExistence type="predicted"/>
<dbReference type="Proteomes" id="UP000694844">
    <property type="component" value="Chromosome 1"/>
</dbReference>
<sequence>MSVGVGAIVCGNISQSPKPYKSNRYLMSVGVGAIVCDKISQLMSVGVGAIVCGKISQLMSVGVGAIVCGKISQLMSVGVGAIVCGKISQLMSVGVGAIVCGMVTGICILVFGTMSVVNRQWIQNPDKNYLSFSFGLMVMSGFLVLFGGFCAIFSATQYRFDRKKSQEKPRYGGHMIKPAMPNY</sequence>
<evidence type="ECO:0000256" key="1">
    <source>
        <dbReference type="SAM" id="Phobius"/>
    </source>
</evidence>
<organism evidence="2 3">
    <name type="scientific">Crassostrea virginica</name>
    <name type="common">Eastern oyster</name>
    <dbReference type="NCBI Taxonomy" id="6565"/>
    <lineage>
        <taxon>Eukaryota</taxon>
        <taxon>Metazoa</taxon>
        <taxon>Spiralia</taxon>
        <taxon>Lophotrochozoa</taxon>
        <taxon>Mollusca</taxon>
        <taxon>Bivalvia</taxon>
        <taxon>Autobranchia</taxon>
        <taxon>Pteriomorphia</taxon>
        <taxon>Ostreida</taxon>
        <taxon>Ostreoidea</taxon>
        <taxon>Ostreidae</taxon>
        <taxon>Crassostrea</taxon>
    </lineage>
</organism>
<feature type="transmembrane region" description="Helical" evidence="1">
    <location>
        <begin position="129"/>
        <end position="155"/>
    </location>
</feature>
<name>A0A8B8C162_CRAVI</name>
<dbReference type="OrthoDB" id="6140671at2759"/>
<gene>
    <name evidence="3" type="primary">LOC111114657</name>
</gene>
<dbReference type="GeneID" id="111114657"/>
<evidence type="ECO:0000313" key="3">
    <source>
        <dbReference type="RefSeq" id="XP_022308781.1"/>
    </source>
</evidence>
<keyword evidence="2" id="KW-1185">Reference proteome</keyword>
<keyword evidence="1" id="KW-0472">Membrane</keyword>